<name>A0AAN6Y682_9PEZI</name>
<dbReference type="Gene3D" id="1.10.630.10">
    <property type="entry name" value="Cytochrome P450"/>
    <property type="match status" value="1"/>
</dbReference>
<evidence type="ECO:0000256" key="8">
    <source>
        <dbReference type="PIRSR" id="PIRSR602403-1"/>
    </source>
</evidence>
<feature type="transmembrane region" description="Helical" evidence="10">
    <location>
        <begin position="44"/>
        <end position="66"/>
    </location>
</feature>
<dbReference type="SUPFAM" id="SSF48264">
    <property type="entry name" value="Cytochrome P450"/>
    <property type="match status" value="1"/>
</dbReference>
<dbReference type="Pfam" id="PF00067">
    <property type="entry name" value="p450"/>
    <property type="match status" value="1"/>
</dbReference>
<evidence type="ECO:0000256" key="3">
    <source>
        <dbReference type="ARBA" id="ARBA00010617"/>
    </source>
</evidence>
<dbReference type="GO" id="GO:0004497">
    <property type="term" value="F:monooxygenase activity"/>
    <property type="evidence" value="ECO:0007669"/>
    <property type="project" value="UniProtKB-KW"/>
</dbReference>
<dbReference type="GO" id="GO:0005789">
    <property type="term" value="C:endoplasmic reticulum membrane"/>
    <property type="evidence" value="ECO:0007669"/>
    <property type="project" value="UniProtKB-SubCell"/>
</dbReference>
<keyword evidence="6 8" id="KW-0408">Iron</keyword>
<keyword evidence="10" id="KW-0812">Transmembrane</keyword>
<keyword evidence="5 8" id="KW-0479">Metal-binding</keyword>
<dbReference type="GO" id="GO:0005506">
    <property type="term" value="F:iron ion binding"/>
    <property type="evidence" value="ECO:0007669"/>
    <property type="project" value="InterPro"/>
</dbReference>
<keyword evidence="4" id="KW-0443">Lipid metabolism</keyword>
<accession>A0AAN6Y682</accession>
<feature type="binding site" description="axial binding residue" evidence="8">
    <location>
        <position position="502"/>
    </location>
    <ligand>
        <name>heme</name>
        <dbReference type="ChEBI" id="CHEBI:30413"/>
    </ligand>
    <ligandPart>
        <name>Fe</name>
        <dbReference type="ChEBI" id="CHEBI:18248"/>
    </ligandPart>
</feature>
<dbReference type="Proteomes" id="UP001301769">
    <property type="component" value="Unassembled WGS sequence"/>
</dbReference>
<evidence type="ECO:0000256" key="1">
    <source>
        <dbReference type="ARBA" id="ARBA00001971"/>
    </source>
</evidence>
<comment type="subcellular location">
    <subcellularLocation>
        <location evidence="2">Endoplasmic reticulum membrane</location>
        <topology evidence="2">Single-pass membrane protein</topology>
    </subcellularLocation>
</comment>
<gene>
    <name evidence="11" type="ORF">QBC37DRAFT_428054</name>
</gene>
<dbReference type="AlphaFoldDB" id="A0AAN6Y682"/>
<comment type="cofactor">
    <cofactor evidence="1 8">
        <name>heme</name>
        <dbReference type="ChEBI" id="CHEBI:30413"/>
    </cofactor>
</comment>
<proteinExistence type="inferred from homology"/>
<dbReference type="EMBL" id="MU858163">
    <property type="protein sequence ID" value="KAK4210887.1"/>
    <property type="molecule type" value="Genomic_DNA"/>
</dbReference>
<keyword evidence="10" id="KW-0472">Membrane</keyword>
<reference evidence="11" key="1">
    <citation type="journal article" date="2023" name="Mol. Phylogenet. Evol.">
        <title>Genome-scale phylogeny and comparative genomics of the fungal order Sordariales.</title>
        <authorList>
            <person name="Hensen N."/>
            <person name="Bonometti L."/>
            <person name="Westerberg I."/>
            <person name="Brannstrom I.O."/>
            <person name="Guillou S."/>
            <person name="Cros-Aarteil S."/>
            <person name="Calhoun S."/>
            <person name="Haridas S."/>
            <person name="Kuo A."/>
            <person name="Mondo S."/>
            <person name="Pangilinan J."/>
            <person name="Riley R."/>
            <person name="LaButti K."/>
            <person name="Andreopoulos B."/>
            <person name="Lipzen A."/>
            <person name="Chen C."/>
            <person name="Yan M."/>
            <person name="Daum C."/>
            <person name="Ng V."/>
            <person name="Clum A."/>
            <person name="Steindorff A."/>
            <person name="Ohm R.A."/>
            <person name="Martin F."/>
            <person name="Silar P."/>
            <person name="Natvig D.O."/>
            <person name="Lalanne C."/>
            <person name="Gautier V."/>
            <person name="Ament-Velasquez S.L."/>
            <person name="Kruys A."/>
            <person name="Hutchinson M.I."/>
            <person name="Powell A.J."/>
            <person name="Barry K."/>
            <person name="Miller A.N."/>
            <person name="Grigoriev I.V."/>
            <person name="Debuchy R."/>
            <person name="Gladieux P."/>
            <person name="Hiltunen Thoren M."/>
            <person name="Johannesson H."/>
        </authorList>
    </citation>
    <scope>NUCLEOTIDE SEQUENCE</scope>
    <source>
        <strain evidence="11">PSN293</strain>
    </source>
</reference>
<dbReference type="GO" id="GO:0020037">
    <property type="term" value="F:heme binding"/>
    <property type="evidence" value="ECO:0007669"/>
    <property type="project" value="InterPro"/>
</dbReference>
<comment type="similarity">
    <text evidence="3">Belongs to the cytochrome P450 family.</text>
</comment>
<evidence type="ECO:0000256" key="4">
    <source>
        <dbReference type="ARBA" id="ARBA00022516"/>
    </source>
</evidence>
<evidence type="ECO:0000256" key="10">
    <source>
        <dbReference type="SAM" id="Phobius"/>
    </source>
</evidence>
<evidence type="ECO:0000313" key="11">
    <source>
        <dbReference type="EMBL" id="KAK4210887.1"/>
    </source>
</evidence>
<keyword evidence="7" id="KW-0503">Monooxygenase</keyword>
<dbReference type="InterPro" id="IPR002403">
    <property type="entry name" value="Cyt_P450_E_grp-IV"/>
</dbReference>
<dbReference type="InterPro" id="IPR001128">
    <property type="entry name" value="Cyt_P450"/>
</dbReference>
<dbReference type="InterPro" id="IPR036396">
    <property type="entry name" value="Cyt_P450_sf"/>
</dbReference>
<organism evidence="11 12">
    <name type="scientific">Rhypophila decipiens</name>
    <dbReference type="NCBI Taxonomy" id="261697"/>
    <lineage>
        <taxon>Eukaryota</taxon>
        <taxon>Fungi</taxon>
        <taxon>Dikarya</taxon>
        <taxon>Ascomycota</taxon>
        <taxon>Pezizomycotina</taxon>
        <taxon>Sordariomycetes</taxon>
        <taxon>Sordariomycetidae</taxon>
        <taxon>Sordariales</taxon>
        <taxon>Naviculisporaceae</taxon>
        <taxon>Rhypophila</taxon>
    </lineage>
</organism>
<evidence type="ECO:0000256" key="5">
    <source>
        <dbReference type="ARBA" id="ARBA00022723"/>
    </source>
</evidence>
<dbReference type="PRINTS" id="PR00465">
    <property type="entry name" value="EP450IV"/>
</dbReference>
<evidence type="ECO:0000313" key="12">
    <source>
        <dbReference type="Proteomes" id="UP001301769"/>
    </source>
</evidence>
<evidence type="ECO:0000256" key="9">
    <source>
        <dbReference type="SAM" id="MobiDB-lite"/>
    </source>
</evidence>
<evidence type="ECO:0000256" key="2">
    <source>
        <dbReference type="ARBA" id="ARBA00004389"/>
    </source>
</evidence>
<keyword evidence="4" id="KW-0444">Lipid biosynthesis</keyword>
<evidence type="ECO:0000256" key="7">
    <source>
        <dbReference type="ARBA" id="ARBA00023033"/>
    </source>
</evidence>
<dbReference type="PANTHER" id="PTHR24306:SF8">
    <property type="entry name" value="P450, PUTATIVE (EUROFUNG)-RELATED"/>
    <property type="match status" value="1"/>
</dbReference>
<keyword evidence="10" id="KW-1133">Transmembrane helix</keyword>
<dbReference type="CDD" id="cd11040">
    <property type="entry name" value="CYP7_CYP8-like"/>
    <property type="match status" value="1"/>
</dbReference>
<dbReference type="GO" id="GO:0016705">
    <property type="term" value="F:oxidoreductase activity, acting on paired donors, with incorporation or reduction of molecular oxygen"/>
    <property type="evidence" value="ECO:0007669"/>
    <property type="project" value="InterPro"/>
</dbReference>
<dbReference type="PANTHER" id="PTHR24306">
    <property type="match status" value="1"/>
</dbReference>
<protein>
    <submittedName>
        <fullName evidence="11">Cytochrome P450</fullName>
    </submittedName>
</protein>
<feature type="compositionally biased region" description="Basic and acidic residues" evidence="9">
    <location>
        <begin position="531"/>
        <end position="541"/>
    </location>
</feature>
<keyword evidence="7" id="KW-0560">Oxidoreductase</keyword>
<evidence type="ECO:0000256" key="6">
    <source>
        <dbReference type="ARBA" id="ARBA00023004"/>
    </source>
</evidence>
<sequence>MDDWYAALVSPRLVQQTVAAGVVIAFLIRLLFSLFTPNNPRKKFPVWATIELALTILIVGSGASGFPRRLYSAVRRYGGSLFGLTSRHQVLVDLGGVERLFSQPHHIINPEPAQYTIATRVFGGQDSPDLKAKLEATFKDVIAPVERLFVNEAAAAALIECAGIPEAVSSLVTFSSSGANPKKPPQRWERSASIRLIPGEQPAVEANFQSLIRDLGACIAIPLLYGHDLLNRYDSLLDDLWRFDNDLFPLLMIGLPTWAPFRMMREGVAARSRLLTEIEALQRRIDQHESGGIVDFGADMSDVSYAALGRAAAYRTHGWTLPQRAAGELGILWGQNANTQAMLFWLLTYVYSTPGLVDQLREEISPYITITTTELDDRENGSNHSIKENKITAMDHAALARNCPRLKACLFESYRLANEATSIRYVEKDTTVPDAGEHHHLKAGTFISAPHSVIQRDPSVYPDPNRFVPDRFLEEVFDEDGKKKLAAKYGKLKPWGVGTAKCKGRTFAEREILSLAAAVLSLWDVSPAPGSRDKDTNRPPRWELPPMVPGTGVKKPIRDIRVIITGRHSLRSGP</sequence>
<comment type="caution">
    <text evidence="11">The sequence shown here is derived from an EMBL/GenBank/DDBJ whole genome shotgun (WGS) entry which is preliminary data.</text>
</comment>
<reference evidence="11" key="2">
    <citation type="submission" date="2023-05" db="EMBL/GenBank/DDBJ databases">
        <authorList>
            <consortium name="Lawrence Berkeley National Laboratory"/>
            <person name="Steindorff A."/>
            <person name="Hensen N."/>
            <person name="Bonometti L."/>
            <person name="Westerberg I."/>
            <person name="Brannstrom I.O."/>
            <person name="Guillou S."/>
            <person name="Cros-Aarteil S."/>
            <person name="Calhoun S."/>
            <person name="Haridas S."/>
            <person name="Kuo A."/>
            <person name="Mondo S."/>
            <person name="Pangilinan J."/>
            <person name="Riley R."/>
            <person name="Labutti K."/>
            <person name="Andreopoulos B."/>
            <person name="Lipzen A."/>
            <person name="Chen C."/>
            <person name="Yanf M."/>
            <person name="Daum C."/>
            <person name="Ng V."/>
            <person name="Clum A."/>
            <person name="Ohm R."/>
            <person name="Martin F."/>
            <person name="Silar P."/>
            <person name="Natvig D."/>
            <person name="Lalanne C."/>
            <person name="Gautier V."/>
            <person name="Ament-Velasquez S.L."/>
            <person name="Kruys A."/>
            <person name="Hutchinson M.I."/>
            <person name="Powell A.J."/>
            <person name="Barry K."/>
            <person name="Miller A.N."/>
            <person name="Grigoriev I.V."/>
            <person name="Debuchy R."/>
            <person name="Gladieux P."/>
            <person name="Thoren M.H."/>
            <person name="Johannesson H."/>
        </authorList>
    </citation>
    <scope>NUCLEOTIDE SEQUENCE</scope>
    <source>
        <strain evidence="11">PSN293</strain>
    </source>
</reference>
<keyword evidence="12" id="KW-1185">Reference proteome</keyword>
<keyword evidence="8" id="KW-0349">Heme</keyword>
<feature type="transmembrane region" description="Helical" evidence="10">
    <location>
        <begin position="13"/>
        <end position="32"/>
    </location>
</feature>
<feature type="region of interest" description="Disordered" evidence="9">
    <location>
        <begin position="527"/>
        <end position="550"/>
    </location>
</feature>